<dbReference type="SUPFAM" id="SSF53474">
    <property type="entry name" value="alpha/beta-Hydrolases"/>
    <property type="match status" value="1"/>
</dbReference>
<name>A0ABR2VNU8_9FUNG</name>
<proteinExistence type="predicted"/>
<dbReference type="EMBL" id="JASJQH010008913">
    <property type="protein sequence ID" value="KAK9685947.1"/>
    <property type="molecule type" value="Genomic_DNA"/>
</dbReference>
<dbReference type="InterPro" id="IPR051218">
    <property type="entry name" value="Sec_MonoDiacylglyc_Lipase"/>
</dbReference>
<dbReference type="InterPro" id="IPR029058">
    <property type="entry name" value="AB_hydrolase_fold"/>
</dbReference>
<evidence type="ECO:0000313" key="4">
    <source>
        <dbReference type="Proteomes" id="UP001479436"/>
    </source>
</evidence>
<dbReference type="Pfam" id="PF01764">
    <property type="entry name" value="Lipase_3"/>
    <property type="match status" value="1"/>
</dbReference>
<dbReference type="Proteomes" id="UP001479436">
    <property type="component" value="Unassembled WGS sequence"/>
</dbReference>
<feature type="chain" id="PRO_5046734382" description="Fungal lipase-type domain-containing protein" evidence="1">
    <location>
        <begin position="20"/>
        <end position="313"/>
    </location>
</feature>
<organism evidence="3 4">
    <name type="scientific">Basidiobolus ranarum</name>
    <dbReference type="NCBI Taxonomy" id="34480"/>
    <lineage>
        <taxon>Eukaryota</taxon>
        <taxon>Fungi</taxon>
        <taxon>Fungi incertae sedis</taxon>
        <taxon>Zoopagomycota</taxon>
        <taxon>Entomophthoromycotina</taxon>
        <taxon>Basidiobolomycetes</taxon>
        <taxon>Basidiobolales</taxon>
        <taxon>Basidiobolaceae</taxon>
        <taxon>Basidiobolus</taxon>
    </lineage>
</organism>
<sequence>MKWLVLIVISLIFSYTTSATPITSHSIIDGQELDDLKVHAKYASAAYCPQTQLTDWSCGESCVGRLNVTSYFTNVTTGIAGYIGYSNEDKKIVVSFRGSSNWSNWAKNMEFLPRTFVYPMANEDVQVHSGFYATYASVESTVRAELKLVLALLQNHTDTYKLIITGHSLGGAVATFCAMDIKRSYLNPKSKRSFESELQIIDSSQIYLHTYGQPRAGNLHFSQLVHKTFALNSTSTTLARITNKGDPVTRLPPRKMGYLHHPHEIYIRHDNTTVSCQDTVDNKVNEDPSCILGVLLPINYREHSNYWDVTFGC</sequence>
<evidence type="ECO:0000313" key="3">
    <source>
        <dbReference type="EMBL" id="KAK9685947.1"/>
    </source>
</evidence>
<dbReference type="PANTHER" id="PTHR45856">
    <property type="entry name" value="ALPHA/BETA-HYDROLASES SUPERFAMILY PROTEIN"/>
    <property type="match status" value="1"/>
</dbReference>
<evidence type="ECO:0000259" key="2">
    <source>
        <dbReference type="Pfam" id="PF01764"/>
    </source>
</evidence>
<protein>
    <recommendedName>
        <fullName evidence="2">Fungal lipase-type domain-containing protein</fullName>
    </recommendedName>
</protein>
<accession>A0ABR2VNU8</accession>
<keyword evidence="4" id="KW-1185">Reference proteome</keyword>
<evidence type="ECO:0000256" key="1">
    <source>
        <dbReference type="SAM" id="SignalP"/>
    </source>
</evidence>
<gene>
    <name evidence="3" type="ORF">K7432_015312</name>
</gene>
<keyword evidence="1" id="KW-0732">Signal</keyword>
<dbReference type="InterPro" id="IPR002921">
    <property type="entry name" value="Fungal_lipase-type"/>
</dbReference>
<feature type="signal peptide" evidence="1">
    <location>
        <begin position="1"/>
        <end position="19"/>
    </location>
</feature>
<reference evidence="3 4" key="1">
    <citation type="submission" date="2023-04" db="EMBL/GenBank/DDBJ databases">
        <title>Genome of Basidiobolus ranarum AG-B5.</title>
        <authorList>
            <person name="Stajich J.E."/>
            <person name="Carter-House D."/>
            <person name="Gryganskyi A."/>
        </authorList>
    </citation>
    <scope>NUCLEOTIDE SEQUENCE [LARGE SCALE GENOMIC DNA]</scope>
    <source>
        <strain evidence="3 4">AG-B5</strain>
    </source>
</reference>
<dbReference type="Gene3D" id="3.40.50.1820">
    <property type="entry name" value="alpha/beta hydrolase"/>
    <property type="match status" value="1"/>
</dbReference>
<dbReference type="PANTHER" id="PTHR45856:SF25">
    <property type="entry name" value="FUNGAL LIPASE-LIKE DOMAIN-CONTAINING PROTEIN"/>
    <property type="match status" value="1"/>
</dbReference>
<feature type="domain" description="Fungal lipase-type" evidence="2">
    <location>
        <begin position="93"/>
        <end position="254"/>
    </location>
</feature>
<comment type="caution">
    <text evidence="3">The sequence shown here is derived from an EMBL/GenBank/DDBJ whole genome shotgun (WGS) entry which is preliminary data.</text>
</comment>
<dbReference type="CDD" id="cd00519">
    <property type="entry name" value="Lipase_3"/>
    <property type="match status" value="1"/>
</dbReference>